<evidence type="ECO:0000256" key="1">
    <source>
        <dbReference type="ARBA" id="ARBA00022741"/>
    </source>
</evidence>
<keyword evidence="4" id="KW-0282">Flagellum</keyword>
<evidence type="ECO:0000313" key="4">
    <source>
        <dbReference type="EMBL" id="SFR99795.1"/>
    </source>
</evidence>
<dbReference type="PANTHER" id="PTHR43637:SF3">
    <property type="entry name" value="FLAGELLA-RELATED PROTEIN H-RELATED"/>
    <property type="match status" value="1"/>
</dbReference>
<dbReference type="Pfam" id="PF06745">
    <property type="entry name" value="ATPase"/>
    <property type="match status" value="1"/>
</dbReference>
<keyword evidence="5" id="KW-1185">Reference proteome</keyword>
<dbReference type="Gene3D" id="3.40.50.300">
    <property type="entry name" value="P-loop containing nucleotide triphosphate hydrolases"/>
    <property type="match status" value="1"/>
</dbReference>
<keyword evidence="1" id="KW-0547">Nucleotide-binding</keyword>
<protein>
    <submittedName>
        <fullName evidence="4">Flagellar protein FlaH</fullName>
    </submittedName>
</protein>
<evidence type="ECO:0000259" key="3">
    <source>
        <dbReference type="SMART" id="SM00382"/>
    </source>
</evidence>
<dbReference type="RefSeq" id="WP_245778651.1">
    <property type="nucleotide sequence ID" value="NZ_FOZK01000002.1"/>
</dbReference>
<feature type="domain" description="AAA+ ATPase" evidence="3">
    <location>
        <begin position="39"/>
        <end position="210"/>
    </location>
</feature>
<name>A0A1I6L8H3_9EURY</name>
<keyword evidence="4" id="KW-0969">Cilium</keyword>
<dbReference type="AlphaFoldDB" id="A0A1I6L8H3"/>
<dbReference type="EMBL" id="FOZK01000002">
    <property type="protein sequence ID" value="SFR99795.1"/>
    <property type="molecule type" value="Genomic_DNA"/>
</dbReference>
<gene>
    <name evidence="4" type="ORF">SAMN05216559_2262</name>
</gene>
<proteinExistence type="predicted"/>
<keyword evidence="4" id="KW-0966">Cell projection</keyword>
<dbReference type="InterPro" id="IPR027417">
    <property type="entry name" value="P-loop_NTPase"/>
</dbReference>
<dbReference type="PANTHER" id="PTHR43637">
    <property type="entry name" value="UPF0273 PROTEIN TM_0370"/>
    <property type="match status" value="1"/>
</dbReference>
<dbReference type="InterPro" id="IPR003593">
    <property type="entry name" value="AAA+_ATPase"/>
</dbReference>
<organism evidence="4 5">
    <name type="scientific">Halomicrobium zhouii</name>
    <dbReference type="NCBI Taxonomy" id="767519"/>
    <lineage>
        <taxon>Archaea</taxon>
        <taxon>Methanobacteriati</taxon>
        <taxon>Methanobacteriota</taxon>
        <taxon>Stenosarchaea group</taxon>
        <taxon>Halobacteria</taxon>
        <taxon>Halobacteriales</taxon>
        <taxon>Haloarculaceae</taxon>
        <taxon>Halomicrobium</taxon>
    </lineage>
</organism>
<dbReference type="InterPro" id="IPR014774">
    <property type="entry name" value="KaiC-like_dom"/>
</dbReference>
<sequence>MRSSSFPTGPMESVTGRLYSLGMAHHDRLNHAFGGGLPRGSIVLVEGEYGAGKSVLAQRFGYGLCSESHDVTYLSTELTTGKFVTQMASLGYDVTSLLLQDRLLFLHGAVGGTTSDGKRLNLLERLMGATAMWDSDVVLVDTFDAILRNDPTFEGLVADGEHRQAALEIISFFRRLTATGRTVVLTVDSSNLSRDSLDPFRSIADVYLELSVSQVGRHQRRDIEVKRFAGMGTQVGNRIGFSVRPGIGIVVENRMVV</sequence>
<accession>A0A1I6L8H3</accession>
<evidence type="ECO:0000313" key="5">
    <source>
        <dbReference type="Proteomes" id="UP000199062"/>
    </source>
</evidence>
<dbReference type="GO" id="GO:0005524">
    <property type="term" value="F:ATP binding"/>
    <property type="evidence" value="ECO:0007669"/>
    <property type="project" value="UniProtKB-KW"/>
</dbReference>
<reference evidence="4 5" key="1">
    <citation type="submission" date="2016-10" db="EMBL/GenBank/DDBJ databases">
        <authorList>
            <person name="de Groot N.N."/>
        </authorList>
    </citation>
    <scope>NUCLEOTIDE SEQUENCE [LARGE SCALE GENOMIC DNA]</scope>
    <source>
        <strain evidence="4 5">CGMCC 1.10457</strain>
    </source>
</reference>
<dbReference type="SUPFAM" id="SSF52540">
    <property type="entry name" value="P-loop containing nucleoside triphosphate hydrolases"/>
    <property type="match status" value="1"/>
</dbReference>
<dbReference type="SMART" id="SM00382">
    <property type="entry name" value="AAA"/>
    <property type="match status" value="1"/>
</dbReference>
<dbReference type="Proteomes" id="UP000199062">
    <property type="component" value="Unassembled WGS sequence"/>
</dbReference>
<dbReference type="STRING" id="767519.SAMN05216559_2262"/>
<keyword evidence="2" id="KW-0067">ATP-binding</keyword>
<evidence type="ECO:0000256" key="2">
    <source>
        <dbReference type="ARBA" id="ARBA00022840"/>
    </source>
</evidence>